<feature type="domain" description="Reverse transcriptase" evidence="7">
    <location>
        <begin position="51"/>
        <end position="245"/>
    </location>
</feature>
<keyword evidence="9" id="KW-1185">Reference proteome</keyword>
<dbReference type="PRINTS" id="PR00866">
    <property type="entry name" value="RNADNAPOLMS"/>
</dbReference>
<comment type="caution">
    <text evidence="8">The sequence shown here is derived from an EMBL/GenBank/DDBJ whole genome shotgun (WGS) entry which is preliminary data.</text>
</comment>
<organism evidence="8 9">
    <name type="scientific">Marinobacter shengliensis</name>
    <dbReference type="NCBI Taxonomy" id="1389223"/>
    <lineage>
        <taxon>Bacteria</taxon>
        <taxon>Pseudomonadati</taxon>
        <taxon>Pseudomonadota</taxon>
        <taxon>Gammaproteobacteria</taxon>
        <taxon>Pseudomonadales</taxon>
        <taxon>Marinobacteraceae</taxon>
        <taxon>Marinobacter</taxon>
    </lineage>
</organism>
<keyword evidence="2 8" id="KW-0548">Nucleotidyltransferase</keyword>
<evidence type="ECO:0000256" key="6">
    <source>
        <dbReference type="SAM" id="MobiDB-lite"/>
    </source>
</evidence>
<evidence type="ECO:0000256" key="4">
    <source>
        <dbReference type="ARBA" id="ARBA00022842"/>
    </source>
</evidence>
<proteinExistence type="predicted"/>
<gene>
    <name evidence="8" type="ORF">ACE05E_14425</name>
</gene>
<evidence type="ECO:0000256" key="5">
    <source>
        <dbReference type="ARBA" id="ARBA00022918"/>
    </source>
</evidence>
<evidence type="ECO:0000256" key="1">
    <source>
        <dbReference type="ARBA" id="ARBA00022679"/>
    </source>
</evidence>
<dbReference type="InterPro" id="IPR000123">
    <property type="entry name" value="Reverse_transcriptase_msDNA"/>
</dbReference>
<keyword evidence="1 8" id="KW-0808">Transferase</keyword>
<dbReference type="RefSeq" id="WP_374815050.1">
    <property type="nucleotide sequence ID" value="NZ_JBHFLD010000021.1"/>
</dbReference>
<dbReference type="CDD" id="cd03487">
    <property type="entry name" value="RT_Bac_retron_II"/>
    <property type="match status" value="1"/>
</dbReference>
<feature type="region of interest" description="Disordered" evidence="6">
    <location>
        <begin position="45"/>
        <end position="67"/>
    </location>
</feature>
<evidence type="ECO:0000256" key="3">
    <source>
        <dbReference type="ARBA" id="ARBA00022723"/>
    </source>
</evidence>
<sequence length="324" mass="36771">MTPLRSVDVTAHLPKYGTLRSLASLLSIPEAQLLQIANSVDSYHRPGKTLKKKNGDPRPTHDAEEPLKTIHERIKNRILKKISYPYYMLGGIADPVNPRSCHAHAKIHSGKKVLITEDIKDFFPRTTKDVVYKVWLRCFSFSPEVAGILTRLTTYQDELPQGWKTSGYLANLVFWEREPQLVSQLEKQGLAYSRFMDDISISSRRSLVNGEKRAIISSVYAMLFGEGFAPKRSKHSIVTPAEPMHVTSLNVNGRKPTIPKQQRHAVRAGIFKLEKQALEDNTTDDFCKKWKSLSGKVGRITTLHPKEGAKLRRRLNLIKPPLNR</sequence>
<evidence type="ECO:0000259" key="7">
    <source>
        <dbReference type="Pfam" id="PF00078"/>
    </source>
</evidence>
<dbReference type="EC" id="2.7.7.49" evidence="8"/>
<evidence type="ECO:0000256" key="2">
    <source>
        <dbReference type="ARBA" id="ARBA00022695"/>
    </source>
</evidence>
<keyword evidence="5 8" id="KW-0695">RNA-directed DNA polymerase</keyword>
<dbReference type="Proteomes" id="UP001576762">
    <property type="component" value="Unassembled WGS sequence"/>
</dbReference>
<accession>A0ABV4W930</accession>
<keyword evidence="4" id="KW-0460">Magnesium</keyword>
<name>A0ABV4W930_9GAMM</name>
<dbReference type="GO" id="GO:0003964">
    <property type="term" value="F:RNA-directed DNA polymerase activity"/>
    <property type="evidence" value="ECO:0007669"/>
    <property type="project" value="UniProtKB-KW"/>
</dbReference>
<dbReference type="Pfam" id="PF00078">
    <property type="entry name" value="RVT_1"/>
    <property type="match status" value="1"/>
</dbReference>
<protein>
    <submittedName>
        <fullName evidence="8">Reverse transcriptase family protein</fullName>
        <ecNumber evidence="8">2.7.7.49</ecNumber>
    </submittedName>
</protein>
<reference evidence="8 9" key="1">
    <citation type="submission" date="2024-09" db="EMBL/GenBank/DDBJ databases">
        <title>Draft genome sequences of 6 high pH adapted Marinobacter shengliensis sp. isolated from Mariana forearc serpentinite mud volcanoes.</title>
        <authorList>
            <person name="Elkassas S."/>
            <person name="Serres M."/>
            <person name="Michael N."/>
            <person name="Amina P."/>
            <person name="Teodora Z."/>
            <person name="Julie H."/>
        </authorList>
    </citation>
    <scope>NUCLEOTIDE SEQUENCE [LARGE SCALE GENOMIC DNA]</scope>
    <source>
        <strain evidence="8 9">EB4</strain>
    </source>
</reference>
<dbReference type="InterPro" id="IPR000477">
    <property type="entry name" value="RT_dom"/>
</dbReference>
<evidence type="ECO:0000313" key="8">
    <source>
        <dbReference type="EMBL" id="MFB2716679.1"/>
    </source>
</evidence>
<keyword evidence="3" id="KW-0479">Metal-binding</keyword>
<feature type="compositionally biased region" description="Basic and acidic residues" evidence="6">
    <location>
        <begin position="53"/>
        <end position="67"/>
    </location>
</feature>
<evidence type="ECO:0000313" key="9">
    <source>
        <dbReference type="Proteomes" id="UP001576762"/>
    </source>
</evidence>
<dbReference type="EMBL" id="JBHFLD010000021">
    <property type="protein sequence ID" value="MFB2716679.1"/>
    <property type="molecule type" value="Genomic_DNA"/>
</dbReference>